<dbReference type="PANTHER" id="PTHR23187">
    <property type="entry name" value="FLJ44216 PROTEIN-RELATED"/>
    <property type="match status" value="1"/>
</dbReference>
<feature type="region of interest" description="Disordered" evidence="1">
    <location>
        <begin position="378"/>
        <end position="442"/>
    </location>
</feature>
<protein>
    <recommendedName>
        <fullName evidence="2">SKI/SNO/DAC domain-containing protein</fullName>
    </recommendedName>
</protein>
<dbReference type="Proteomes" id="UP000009022">
    <property type="component" value="Unassembled WGS sequence"/>
</dbReference>
<feature type="compositionally biased region" description="Polar residues" evidence="1">
    <location>
        <begin position="111"/>
        <end position="126"/>
    </location>
</feature>
<proteinExistence type="predicted"/>
<feature type="compositionally biased region" description="Basic and acidic residues" evidence="1">
    <location>
        <begin position="490"/>
        <end position="501"/>
    </location>
</feature>
<accession>B3RQM8</accession>
<dbReference type="AlphaFoldDB" id="B3RQM8"/>
<dbReference type="Gene3D" id="3.10.260.20">
    <property type="entry name" value="Ski"/>
    <property type="match status" value="1"/>
</dbReference>
<dbReference type="InterPro" id="IPR052119">
    <property type="entry name" value="ElonginBC-PRC2_ViralRestrict"/>
</dbReference>
<dbReference type="EMBL" id="DS985243">
    <property type="protein sequence ID" value="EDV26721.1"/>
    <property type="molecule type" value="Genomic_DNA"/>
</dbReference>
<dbReference type="OrthoDB" id="10014624at2759"/>
<dbReference type="RefSeq" id="XP_002110717.1">
    <property type="nucleotide sequence ID" value="XM_002110681.1"/>
</dbReference>
<feature type="region of interest" description="Disordered" evidence="1">
    <location>
        <begin position="479"/>
        <end position="518"/>
    </location>
</feature>
<feature type="compositionally biased region" description="Basic residues" evidence="1">
    <location>
        <begin position="413"/>
        <end position="422"/>
    </location>
</feature>
<evidence type="ECO:0000313" key="3">
    <source>
        <dbReference type="EMBL" id="EDV26721.1"/>
    </source>
</evidence>
<feature type="compositionally biased region" description="Low complexity" evidence="1">
    <location>
        <begin position="147"/>
        <end position="159"/>
    </location>
</feature>
<feature type="compositionally biased region" description="Basic and acidic residues" evidence="1">
    <location>
        <begin position="509"/>
        <end position="518"/>
    </location>
</feature>
<dbReference type="InterPro" id="IPR037000">
    <property type="entry name" value="Ski_DNA-bd_sf"/>
</dbReference>
<feature type="domain" description="SKI/SNO/DAC" evidence="2">
    <location>
        <begin position="5"/>
        <end position="98"/>
    </location>
</feature>
<sequence length="635" mass="71904">MTSTNNQSQRCRIRIFHNVELGVILRNGKEYFCLTQLYDRLWPNTSRMTTFNRIDRLKCKKLSCTLDELNMLKGIKALGSTATRTTLLPTDEVERLYNYTQDKIQRRKNKQLNTSKRPYSKSNDSHTPNRKRSNFNKRPLLDRNLLKTTTSKTTRKPMTSNGSVTNHPKMPKNKSHTNHSDAKCTKRSFINRKNGKNNTNNVINHSALLASATNDFYPSNQNGGPTIATVYHSNIDHYDKHHFYQNDDDDVFSDDELSFNLDQLDDEESSEGSILTTSSFLLGLQSATSISSDDDEGYTHKNGINHLQSNTIPLANNTTRRGRNLKCQEFVDNSGKSLQPSVNQDKEDFDNNGMLITKEDKVMKDVIVIRKDKSSRWLVSSRQSSQSEEEDVDNKNLCRPTSKRLASTTVRNNGKKANRKRSRLDSSTHSSLNIRIRREGSSVSVISSHSSNSSYTDCTTGASLISGDGANDSALKETNLQKMPSNNPIHQDDSVKTDNHSRNTKKTKRNMDILPDKTADDINYNSQVVGRGQAFHPYKKNMNNNTITKKSTLASWNRKISKSNFSIQSVFNHSFPKLTVQNGDLCPADKLSIRDDSKIEDDHPILSWEVGKEVLGNRVTSRRKKSGLISRTKLP</sequence>
<evidence type="ECO:0000259" key="2">
    <source>
        <dbReference type="Pfam" id="PF02437"/>
    </source>
</evidence>
<reference evidence="3 4" key="1">
    <citation type="journal article" date="2008" name="Nature">
        <title>The Trichoplax genome and the nature of placozoans.</title>
        <authorList>
            <person name="Srivastava M."/>
            <person name="Begovic E."/>
            <person name="Chapman J."/>
            <person name="Putnam N.H."/>
            <person name="Hellsten U."/>
            <person name="Kawashima T."/>
            <person name="Kuo A."/>
            <person name="Mitros T."/>
            <person name="Salamov A."/>
            <person name="Carpenter M.L."/>
            <person name="Signorovitch A.Y."/>
            <person name="Moreno M.A."/>
            <person name="Kamm K."/>
            <person name="Grimwood J."/>
            <person name="Schmutz J."/>
            <person name="Shapiro H."/>
            <person name="Grigoriev I.V."/>
            <person name="Buss L.W."/>
            <person name="Schierwater B."/>
            <person name="Dellaporta S.L."/>
            <person name="Rokhsar D.S."/>
        </authorList>
    </citation>
    <scope>NUCLEOTIDE SEQUENCE [LARGE SCALE GENOMIC DNA]</scope>
    <source>
        <strain evidence="3 4">Grell-BS-1999</strain>
    </source>
</reference>
<dbReference type="PANTHER" id="PTHR23187:SF4">
    <property type="entry name" value="SKI_DACH DOMAIN-CONTAINING PROTEIN 1"/>
    <property type="match status" value="1"/>
</dbReference>
<dbReference type="GeneID" id="6752485"/>
<dbReference type="HOGENOM" id="CLU_431065_0_0_1"/>
<dbReference type="KEGG" id="tad:TRIADDRAFT_55046"/>
<evidence type="ECO:0000313" key="4">
    <source>
        <dbReference type="Proteomes" id="UP000009022"/>
    </source>
</evidence>
<dbReference type="SUPFAM" id="SSF46955">
    <property type="entry name" value="Putative DNA-binding domain"/>
    <property type="match status" value="1"/>
</dbReference>
<dbReference type="InterPro" id="IPR003380">
    <property type="entry name" value="SKI/SNO/DAC"/>
</dbReference>
<evidence type="ECO:0000256" key="1">
    <source>
        <dbReference type="SAM" id="MobiDB-lite"/>
    </source>
</evidence>
<organism evidence="3 4">
    <name type="scientific">Trichoplax adhaerens</name>
    <name type="common">Trichoplax reptans</name>
    <dbReference type="NCBI Taxonomy" id="10228"/>
    <lineage>
        <taxon>Eukaryota</taxon>
        <taxon>Metazoa</taxon>
        <taxon>Placozoa</taxon>
        <taxon>Uniplacotomia</taxon>
        <taxon>Trichoplacea</taxon>
        <taxon>Trichoplacidae</taxon>
        <taxon>Trichoplax</taxon>
    </lineage>
</organism>
<feature type="region of interest" description="Disordered" evidence="1">
    <location>
        <begin position="101"/>
        <end position="183"/>
    </location>
</feature>
<gene>
    <name evidence="3" type="ORF">TRIADDRAFT_55046</name>
</gene>
<keyword evidence="4" id="KW-1185">Reference proteome</keyword>
<dbReference type="InterPro" id="IPR009061">
    <property type="entry name" value="DNA-bd_dom_put_sf"/>
</dbReference>
<dbReference type="InParanoid" id="B3RQM8"/>
<dbReference type="CTD" id="6752485"/>
<dbReference type="Pfam" id="PF02437">
    <property type="entry name" value="Ski_Sno_DHD"/>
    <property type="match status" value="1"/>
</dbReference>
<feature type="compositionally biased region" description="Polar residues" evidence="1">
    <location>
        <begin position="479"/>
        <end position="489"/>
    </location>
</feature>
<name>B3RQM8_TRIAD</name>